<name>A0ABQ7FVQ4_DUNSA</name>
<evidence type="ECO:0000313" key="2">
    <source>
        <dbReference type="EMBL" id="KAF5826459.1"/>
    </source>
</evidence>
<protein>
    <submittedName>
        <fullName evidence="2">Uncharacterized protein</fullName>
    </submittedName>
</protein>
<dbReference type="EMBL" id="MU070913">
    <property type="protein sequence ID" value="KAF5826459.1"/>
    <property type="molecule type" value="Genomic_DNA"/>
</dbReference>
<evidence type="ECO:0000256" key="1">
    <source>
        <dbReference type="SAM" id="Phobius"/>
    </source>
</evidence>
<organism evidence="2 3">
    <name type="scientific">Dunaliella salina</name>
    <name type="common">Green alga</name>
    <name type="synonym">Protococcus salinus</name>
    <dbReference type="NCBI Taxonomy" id="3046"/>
    <lineage>
        <taxon>Eukaryota</taxon>
        <taxon>Viridiplantae</taxon>
        <taxon>Chlorophyta</taxon>
        <taxon>core chlorophytes</taxon>
        <taxon>Chlorophyceae</taxon>
        <taxon>CS clade</taxon>
        <taxon>Chlamydomonadales</taxon>
        <taxon>Dunaliellaceae</taxon>
        <taxon>Dunaliella</taxon>
    </lineage>
</organism>
<comment type="caution">
    <text evidence="2">The sequence shown here is derived from an EMBL/GenBank/DDBJ whole genome shotgun (WGS) entry which is preliminary data.</text>
</comment>
<feature type="transmembrane region" description="Helical" evidence="1">
    <location>
        <begin position="12"/>
        <end position="31"/>
    </location>
</feature>
<keyword evidence="1" id="KW-0472">Membrane</keyword>
<feature type="non-terminal residue" evidence="2">
    <location>
        <position position="1"/>
    </location>
</feature>
<reference evidence="2" key="1">
    <citation type="submission" date="2017-08" db="EMBL/GenBank/DDBJ databases">
        <authorList>
            <person name="Polle J.E."/>
            <person name="Barry K."/>
            <person name="Cushman J."/>
            <person name="Schmutz J."/>
            <person name="Tran D."/>
            <person name="Hathwaick L.T."/>
            <person name="Yim W.C."/>
            <person name="Jenkins J."/>
            <person name="Mckie-Krisberg Z.M."/>
            <person name="Prochnik S."/>
            <person name="Lindquist E."/>
            <person name="Dockter R.B."/>
            <person name="Adam C."/>
            <person name="Molina H."/>
            <person name="Bunkerborg J."/>
            <person name="Jin E."/>
            <person name="Buchheim M."/>
            <person name="Magnuson J."/>
        </authorList>
    </citation>
    <scope>NUCLEOTIDE SEQUENCE</scope>
    <source>
        <strain evidence="2">CCAP 19/18</strain>
    </source>
</reference>
<keyword evidence="3" id="KW-1185">Reference proteome</keyword>
<keyword evidence="1" id="KW-1133">Transmembrane helix</keyword>
<proteinExistence type="predicted"/>
<evidence type="ECO:0000313" key="3">
    <source>
        <dbReference type="Proteomes" id="UP000815325"/>
    </source>
</evidence>
<gene>
    <name evidence="2" type="ORF">DUNSADRAFT_3034</name>
</gene>
<accession>A0ABQ7FVQ4</accession>
<keyword evidence="1" id="KW-0812">Transmembrane</keyword>
<sequence length="109" mass="12192">HTHTHTHSRLGAGLTIFVWGATILYIIIAVFQWMRKPPVVAANVEWSIDKGPFLMLMKCHARSGCLVSSNLPSPDLDSTISRLDGTIAPQADLRRCVRVPHLGDFVFQW</sequence>
<dbReference type="Proteomes" id="UP000815325">
    <property type="component" value="Unassembled WGS sequence"/>
</dbReference>